<reference evidence="3" key="1">
    <citation type="journal article" date="2015" name="Genome Announc.">
        <title>Draft genome sequence of Talaromyces cellulolyticus strain Y-94, a source of lignocellulosic biomass-degrading enzymes.</title>
        <authorList>
            <person name="Fujii T."/>
            <person name="Koike H."/>
            <person name="Sawayama S."/>
            <person name="Yano S."/>
            <person name="Inoue H."/>
        </authorList>
    </citation>
    <scope>NUCLEOTIDE SEQUENCE [LARGE SCALE GENOMIC DNA]</scope>
    <source>
        <strain evidence="3">Y-94</strain>
    </source>
</reference>
<dbReference type="SUPFAM" id="SSF53955">
    <property type="entry name" value="Lysozyme-like"/>
    <property type="match status" value="1"/>
</dbReference>
<accession>A0A0B8MYE9</accession>
<gene>
    <name evidence="2" type="ORF">TCE0_043r15855</name>
</gene>
<dbReference type="InterPro" id="IPR023346">
    <property type="entry name" value="Lysozyme-like_dom_sf"/>
</dbReference>
<dbReference type="Proteomes" id="UP000053095">
    <property type="component" value="Unassembled WGS sequence"/>
</dbReference>
<feature type="chain" id="PRO_5002120694" evidence="1">
    <location>
        <begin position="18"/>
        <end position="271"/>
    </location>
</feature>
<dbReference type="EMBL" id="DF933839">
    <property type="protein sequence ID" value="GAM42150.1"/>
    <property type="molecule type" value="Genomic_DNA"/>
</dbReference>
<organism evidence="2 3">
    <name type="scientific">Talaromyces pinophilus</name>
    <name type="common">Penicillium pinophilum</name>
    <dbReference type="NCBI Taxonomy" id="128442"/>
    <lineage>
        <taxon>Eukaryota</taxon>
        <taxon>Fungi</taxon>
        <taxon>Dikarya</taxon>
        <taxon>Ascomycota</taxon>
        <taxon>Pezizomycotina</taxon>
        <taxon>Eurotiomycetes</taxon>
        <taxon>Eurotiomycetidae</taxon>
        <taxon>Eurotiales</taxon>
        <taxon>Trichocomaceae</taxon>
        <taxon>Talaromyces</taxon>
        <taxon>Talaromyces sect. Talaromyces</taxon>
    </lineage>
</organism>
<evidence type="ECO:0000313" key="2">
    <source>
        <dbReference type="EMBL" id="GAM42150.1"/>
    </source>
</evidence>
<proteinExistence type="predicted"/>
<feature type="signal peptide" evidence="1">
    <location>
        <begin position="1"/>
        <end position="17"/>
    </location>
</feature>
<name>A0A0B8MYE9_TALPI</name>
<keyword evidence="1" id="KW-0732">Signal</keyword>
<dbReference type="AlphaFoldDB" id="A0A0B8MYE9"/>
<sequence>MHFSTALFCYLLAWASASPLPGRHRHLGEHRHNIKYSKRTVGSIVSSTAAVATINDNDGVANGIDHYTQYAGDGSVAAGWPSLSQWISFRNMWETNKPSIATSCAQFNQPNPTDEELTNLHEAIQQVASQTFVDHRFILAIIMQESKGCLRVPTTNWGVNNPGLMQDHGGSGTCYGVNPCPKESIVQMVQDGTSGTQGGDGLAALLDKHILGGAGGRGDIAQGYYEAARAYNSGSVAASGNLQDGGATPCYASDIANRLTGWVSAEHACTF</sequence>
<evidence type="ECO:0000256" key="1">
    <source>
        <dbReference type="SAM" id="SignalP"/>
    </source>
</evidence>
<keyword evidence="3" id="KW-1185">Reference proteome</keyword>
<evidence type="ECO:0000313" key="3">
    <source>
        <dbReference type="Proteomes" id="UP000053095"/>
    </source>
</evidence>
<dbReference type="Gene3D" id="1.10.530.10">
    <property type="match status" value="1"/>
</dbReference>
<protein>
    <submittedName>
        <fullName evidence="2">Uncharacterized protein</fullName>
    </submittedName>
</protein>